<name>A0A409VLN2_PSICY</name>
<evidence type="ECO:0000256" key="4">
    <source>
        <dbReference type="ARBA" id="ARBA00022989"/>
    </source>
</evidence>
<evidence type="ECO:0000259" key="7">
    <source>
        <dbReference type="PROSITE" id="PS50850"/>
    </source>
</evidence>
<feature type="transmembrane region" description="Helical" evidence="6">
    <location>
        <begin position="89"/>
        <end position="108"/>
    </location>
</feature>
<evidence type="ECO:0000256" key="2">
    <source>
        <dbReference type="ARBA" id="ARBA00022448"/>
    </source>
</evidence>
<feature type="domain" description="Major facilitator superfamily (MFS) profile" evidence="7">
    <location>
        <begin position="1"/>
        <end position="468"/>
    </location>
</feature>
<reference evidence="8 9" key="1">
    <citation type="journal article" date="2018" name="Evol. Lett.">
        <title>Horizontal gene cluster transfer increased hallucinogenic mushroom diversity.</title>
        <authorList>
            <person name="Reynolds H.T."/>
            <person name="Vijayakumar V."/>
            <person name="Gluck-Thaler E."/>
            <person name="Korotkin H.B."/>
            <person name="Matheny P.B."/>
            <person name="Slot J.C."/>
        </authorList>
    </citation>
    <scope>NUCLEOTIDE SEQUENCE [LARGE SCALE GENOMIC DNA]</scope>
    <source>
        <strain evidence="8 9">2631</strain>
    </source>
</reference>
<evidence type="ECO:0000256" key="3">
    <source>
        <dbReference type="ARBA" id="ARBA00022692"/>
    </source>
</evidence>
<dbReference type="Proteomes" id="UP000283269">
    <property type="component" value="Unassembled WGS sequence"/>
</dbReference>
<dbReference type="AlphaFoldDB" id="A0A409VLN2"/>
<evidence type="ECO:0000256" key="1">
    <source>
        <dbReference type="ARBA" id="ARBA00004141"/>
    </source>
</evidence>
<feature type="transmembrane region" description="Helical" evidence="6">
    <location>
        <begin position="443"/>
        <end position="464"/>
    </location>
</feature>
<feature type="transmembrane region" description="Helical" evidence="6">
    <location>
        <begin position="45"/>
        <end position="68"/>
    </location>
</feature>
<dbReference type="OrthoDB" id="440553at2759"/>
<feature type="transmembrane region" description="Helical" evidence="6">
    <location>
        <begin position="114"/>
        <end position="138"/>
    </location>
</feature>
<organism evidence="8 9">
    <name type="scientific">Psilocybe cyanescens</name>
    <dbReference type="NCBI Taxonomy" id="93625"/>
    <lineage>
        <taxon>Eukaryota</taxon>
        <taxon>Fungi</taxon>
        <taxon>Dikarya</taxon>
        <taxon>Basidiomycota</taxon>
        <taxon>Agaricomycotina</taxon>
        <taxon>Agaricomycetes</taxon>
        <taxon>Agaricomycetidae</taxon>
        <taxon>Agaricales</taxon>
        <taxon>Agaricineae</taxon>
        <taxon>Strophariaceae</taxon>
        <taxon>Psilocybe</taxon>
    </lineage>
</organism>
<dbReference type="FunFam" id="1.20.1250.20:FF:000172">
    <property type="entry name" value="MFS multidrug resistance transporter"/>
    <property type="match status" value="1"/>
</dbReference>
<dbReference type="GO" id="GO:0005886">
    <property type="term" value="C:plasma membrane"/>
    <property type="evidence" value="ECO:0007669"/>
    <property type="project" value="TreeGrafter"/>
</dbReference>
<keyword evidence="4 6" id="KW-1133">Transmembrane helix</keyword>
<keyword evidence="9" id="KW-1185">Reference proteome</keyword>
<dbReference type="Gene3D" id="1.20.1250.20">
    <property type="entry name" value="MFS general substrate transporter like domains"/>
    <property type="match status" value="1"/>
</dbReference>
<dbReference type="InterPro" id="IPR011701">
    <property type="entry name" value="MFS"/>
</dbReference>
<evidence type="ECO:0000256" key="6">
    <source>
        <dbReference type="SAM" id="Phobius"/>
    </source>
</evidence>
<feature type="transmembrane region" description="Helical" evidence="6">
    <location>
        <begin position="382"/>
        <end position="407"/>
    </location>
</feature>
<keyword evidence="5 6" id="KW-0472">Membrane</keyword>
<dbReference type="SUPFAM" id="SSF103473">
    <property type="entry name" value="MFS general substrate transporter"/>
    <property type="match status" value="1"/>
</dbReference>
<dbReference type="PROSITE" id="PS50850">
    <property type="entry name" value="MFS"/>
    <property type="match status" value="1"/>
</dbReference>
<dbReference type="PANTHER" id="PTHR23502:SF51">
    <property type="entry name" value="QUINIDINE RESISTANCE PROTEIN 1-RELATED"/>
    <property type="match status" value="1"/>
</dbReference>
<dbReference type="InterPro" id="IPR036259">
    <property type="entry name" value="MFS_trans_sf"/>
</dbReference>
<proteinExistence type="predicted"/>
<evidence type="ECO:0000256" key="5">
    <source>
        <dbReference type="ARBA" id="ARBA00023136"/>
    </source>
</evidence>
<sequence>MTSHERSEDDNKEILQARASVQITPDAIQPDPQLTHDRFSKKEKWSIVIFTAFVGFFRDFLEIMYSLVEDLHLAPMLWGPVSDHVGRRPISAVCLLILTLSCIGLALVPTSDYWLLMVLRCLQATGSASTIAIGAGVVGDISNRAERGGFFGVFTIGPMIGPAIGPVIGGVLSDKLGWRSIFWFLCIAAAICFIIIVLFQPETLLSISNKNKENTFLIYKPVIPLIGRKKSDKVSVKSKSKIPRNPFRLFLNPDVDVLLLISALTCAVFYALLATISTLFIETYPFLTETTTGLCFLAMGGGMAIGSTAIGRILDIEYQQFKKSMEARLVGTTSKVDVNREENFPLEKARLRLMPFFSAILGVTCAGYGWCIQRKVNIAAPLILHFITGFISISVMNASSTLMIDLVPGQSSSVTACNNLIRCTLSAAIVSVIELIIKAIGTGWTYVIMSSMSFLSLPLIYLAIRIGPRYRAKRQRLREEESTRMVEE</sequence>
<dbReference type="GO" id="GO:0022857">
    <property type="term" value="F:transmembrane transporter activity"/>
    <property type="evidence" value="ECO:0007669"/>
    <property type="project" value="InterPro"/>
</dbReference>
<feature type="transmembrane region" description="Helical" evidence="6">
    <location>
        <begin position="293"/>
        <end position="314"/>
    </location>
</feature>
<feature type="transmembrane region" description="Helical" evidence="6">
    <location>
        <begin position="353"/>
        <end position="370"/>
    </location>
</feature>
<feature type="transmembrane region" description="Helical" evidence="6">
    <location>
        <begin position="181"/>
        <end position="199"/>
    </location>
</feature>
<evidence type="ECO:0000313" key="8">
    <source>
        <dbReference type="EMBL" id="PPQ67147.1"/>
    </source>
</evidence>
<evidence type="ECO:0000313" key="9">
    <source>
        <dbReference type="Proteomes" id="UP000283269"/>
    </source>
</evidence>
<dbReference type="STRING" id="93625.A0A409VLN2"/>
<dbReference type="InParanoid" id="A0A409VLN2"/>
<comment type="caution">
    <text evidence="8">The sequence shown here is derived from an EMBL/GenBank/DDBJ whole genome shotgun (WGS) entry which is preliminary data.</text>
</comment>
<gene>
    <name evidence="8" type="ORF">CVT25_005748</name>
</gene>
<comment type="subcellular location">
    <subcellularLocation>
        <location evidence="1">Membrane</location>
        <topology evidence="1">Multi-pass membrane protein</topology>
    </subcellularLocation>
</comment>
<protein>
    <recommendedName>
        <fullName evidence="7">Major facilitator superfamily (MFS) profile domain-containing protein</fullName>
    </recommendedName>
</protein>
<keyword evidence="2" id="KW-0813">Transport</keyword>
<dbReference type="EMBL" id="NHYD01003976">
    <property type="protein sequence ID" value="PPQ67147.1"/>
    <property type="molecule type" value="Genomic_DNA"/>
</dbReference>
<accession>A0A409VLN2</accession>
<feature type="transmembrane region" description="Helical" evidence="6">
    <location>
        <begin position="150"/>
        <end position="169"/>
    </location>
</feature>
<dbReference type="Pfam" id="PF07690">
    <property type="entry name" value="MFS_1"/>
    <property type="match status" value="1"/>
</dbReference>
<dbReference type="PANTHER" id="PTHR23502">
    <property type="entry name" value="MAJOR FACILITATOR SUPERFAMILY"/>
    <property type="match status" value="1"/>
</dbReference>
<feature type="transmembrane region" description="Helical" evidence="6">
    <location>
        <begin position="257"/>
        <end position="281"/>
    </location>
</feature>
<dbReference type="InterPro" id="IPR020846">
    <property type="entry name" value="MFS_dom"/>
</dbReference>
<keyword evidence="3 6" id="KW-0812">Transmembrane</keyword>